<dbReference type="EMBL" id="CP046457">
    <property type="protein sequence ID" value="QGT99361.1"/>
    <property type="molecule type" value="Genomic_DNA"/>
</dbReference>
<sequence>MAITSQDVIDAGKTSIEFVMHVSDVLNEHVDPETADEIIKQIKTEM</sequence>
<protein>
    <submittedName>
        <fullName evidence="1">Uncharacterized protein</fullName>
    </submittedName>
</protein>
<evidence type="ECO:0000313" key="2">
    <source>
        <dbReference type="Proteomes" id="UP000426444"/>
    </source>
</evidence>
<organism evidence="1 2">
    <name type="scientific">Candidatus Syntrophocurvum alkaliphilum</name>
    <dbReference type="NCBI Taxonomy" id="2293317"/>
    <lineage>
        <taxon>Bacteria</taxon>
        <taxon>Bacillati</taxon>
        <taxon>Bacillota</taxon>
        <taxon>Clostridia</taxon>
        <taxon>Eubacteriales</taxon>
        <taxon>Syntrophomonadaceae</taxon>
        <taxon>Candidatus Syntrophocurvum</taxon>
    </lineage>
</organism>
<evidence type="ECO:0000313" key="1">
    <source>
        <dbReference type="EMBL" id="QGT99361.1"/>
    </source>
</evidence>
<dbReference type="RefSeq" id="WP_156203269.1">
    <property type="nucleotide sequence ID" value="NZ_CP046457.1"/>
</dbReference>
<keyword evidence="2" id="KW-1185">Reference proteome</keyword>
<proteinExistence type="predicted"/>
<accession>A0A6I6DIL5</accession>
<reference evidence="2" key="1">
    <citation type="journal article" date="2019" name="Microbiology">
        <title>Complete Genome Sequence of an Uncultured Bacterium of the Candidate Phylum Bipolaricaulota.</title>
        <authorList>
            <person name="Kadnikov V.V."/>
            <person name="Mardanov A.V."/>
            <person name="Beletsky A.V."/>
            <person name="Frank Y.A."/>
            <person name="Karnachuk O.V."/>
            <person name="Ravin N.V."/>
        </authorList>
    </citation>
    <scope>NUCLEOTIDE SEQUENCE [LARGE SCALE GENOMIC DNA]</scope>
</reference>
<dbReference type="KEGG" id="salq:SYNTR_0768"/>
<gene>
    <name evidence="1" type="ORF">SYNTR_0768</name>
</gene>
<dbReference type="Proteomes" id="UP000426444">
    <property type="component" value="Chromosome"/>
</dbReference>
<name>A0A6I6DIL5_9FIRM</name>
<dbReference type="AlphaFoldDB" id="A0A6I6DIL5"/>